<dbReference type="Proteomes" id="UP000787672">
    <property type="component" value="Unassembled WGS sequence"/>
</dbReference>
<comment type="similarity">
    <text evidence="1">Belongs to the carbon-nitrogen hydrolase superfamily. NIT1/NIT2 family.</text>
</comment>
<keyword evidence="4" id="KW-1185">Reference proteome</keyword>
<evidence type="ECO:0000313" key="4">
    <source>
        <dbReference type="Proteomes" id="UP000787672"/>
    </source>
</evidence>
<evidence type="ECO:0000256" key="1">
    <source>
        <dbReference type="ARBA" id="ARBA00010613"/>
    </source>
</evidence>
<proteinExistence type="inferred from homology"/>
<organism evidence="3 4">
    <name type="scientific">Dysosmobacter acutus</name>
    <dbReference type="NCBI Taxonomy" id="2841504"/>
    <lineage>
        <taxon>Bacteria</taxon>
        <taxon>Bacillati</taxon>
        <taxon>Bacillota</taxon>
        <taxon>Clostridia</taxon>
        <taxon>Eubacteriales</taxon>
        <taxon>Oscillospiraceae</taxon>
        <taxon>Dysosmobacter</taxon>
    </lineage>
</organism>
<dbReference type="PANTHER" id="PTHR23088:SF27">
    <property type="entry name" value="DEAMINATED GLUTATHIONE AMIDASE"/>
    <property type="match status" value="1"/>
</dbReference>
<sequence length="275" mass="30267">MKKLIKVAICQRGATGATPRENLEQSLEMVERAAEGMPDLDLIMLPECNNFLAHSGEEFQQIAEPIPGPYTDAMAKLAKKLHVNLLPGSITERAEGGKVRNTTAFIDRQGNLLGKYAKIHLFDALGYKESDNIEAGSETCVLDTDFGRVGIQLCYDCRFPELARTLVLDGAEILCIMAFFPGGNPLPPRTDHWDTLINAMALQNQTWVCAANQYGLVGGEHPFGRSRVVDPWGTPVAVAGNHEDIIYATLDMDYQSACKESMGGLNNRRPDVYHK</sequence>
<dbReference type="RefSeq" id="WP_216632834.1">
    <property type="nucleotide sequence ID" value="NZ_JAHLQN010000001.1"/>
</dbReference>
<evidence type="ECO:0000313" key="3">
    <source>
        <dbReference type="EMBL" id="MBU5627477.1"/>
    </source>
</evidence>
<dbReference type="EMBL" id="JAHLQN010000001">
    <property type="protein sequence ID" value="MBU5627477.1"/>
    <property type="molecule type" value="Genomic_DNA"/>
</dbReference>
<protein>
    <recommendedName>
        <fullName evidence="2">CN hydrolase domain-containing protein</fullName>
    </recommendedName>
</protein>
<dbReference type="Pfam" id="PF00795">
    <property type="entry name" value="CN_hydrolase"/>
    <property type="match status" value="1"/>
</dbReference>
<accession>A0ABS6FBD5</accession>
<gene>
    <name evidence="3" type="ORF">KQI82_11210</name>
</gene>
<evidence type="ECO:0000259" key="2">
    <source>
        <dbReference type="PROSITE" id="PS50263"/>
    </source>
</evidence>
<comment type="caution">
    <text evidence="3">The sequence shown here is derived from an EMBL/GenBank/DDBJ whole genome shotgun (WGS) entry which is preliminary data.</text>
</comment>
<dbReference type="PROSITE" id="PS50263">
    <property type="entry name" value="CN_HYDROLASE"/>
    <property type="match status" value="1"/>
</dbReference>
<feature type="domain" description="CN hydrolase" evidence="2">
    <location>
        <begin position="5"/>
        <end position="252"/>
    </location>
</feature>
<name>A0ABS6FBD5_9FIRM</name>
<dbReference type="InterPro" id="IPR003010">
    <property type="entry name" value="C-N_Hydrolase"/>
</dbReference>
<reference evidence="3 4" key="1">
    <citation type="submission" date="2021-06" db="EMBL/GenBank/DDBJ databases">
        <authorList>
            <person name="Sun Q."/>
            <person name="Li D."/>
        </authorList>
    </citation>
    <scope>NUCLEOTIDE SEQUENCE [LARGE SCALE GENOMIC DNA]</scope>
    <source>
        <strain evidence="3 4">MSJ-2</strain>
    </source>
</reference>
<dbReference type="PANTHER" id="PTHR23088">
    <property type="entry name" value="NITRILASE-RELATED"/>
    <property type="match status" value="1"/>
</dbReference>